<dbReference type="InterPro" id="IPR029063">
    <property type="entry name" value="SAM-dependent_MTases_sf"/>
</dbReference>
<keyword evidence="1 5" id="KW-0489">Methyltransferase</keyword>
<keyword evidence="6" id="KW-1185">Reference proteome</keyword>
<evidence type="ECO:0000259" key="4">
    <source>
        <dbReference type="Pfam" id="PF13649"/>
    </source>
</evidence>
<dbReference type="SUPFAM" id="SSF53335">
    <property type="entry name" value="S-adenosyl-L-methionine-dependent methyltransferases"/>
    <property type="match status" value="1"/>
</dbReference>
<evidence type="ECO:0000313" key="6">
    <source>
        <dbReference type="Proteomes" id="UP000537130"/>
    </source>
</evidence>
<evidence type="ECO:0000256" key="1">
    <source>
        <dbReference type="ARBA" id="ARBA00022603"/>
    </source>
</evidence>
<dbReference type="Pfam" id="PF13649">
    <property type="entry name" value="Methyltransf_25"/>
    <property type="match status" value="1"/>
</dbReference>
<dbReference type="RefSeq" id="WP_183411409.1">
    <property type="nucleotide sequence ID" value="NZ_JACHWY010000003.1"/>
</dbReference>
<organism evidence="5 6">
    <name type="scientific">Litorivivens lipolytica</name>
    <dbReference type="NCBI Taxonomy" id="1524264"/>
    <lineage>
        <taxon>Bacteria</taxon>
        <taxon>Pseudomonadati</taxon>
        <taxon>Pseudomonadota</taxon>
        <taxon>Gammaproteobacteria</taxon>
        <taxon>Litorivivens</taxon>
    </lineage>
</organism>
<keyword evidence="3" id="KW-0949">S-adenosyl-L-methionine</keyword>
<gene>
    <name evidence="5" type="ORF">FHR99_002910</name>
</gene>
<dbReference type="EMBL" id="JACHWY010000003">
    <property type="protein sequence ID" value="MBB3048636.1"/>
    <property type="molecule type" value="Genomic_DNA"/>
</dbReference>
<evidence type="ECO:0000256" key="3">
    <source>
        <dbReference type="ARBA" id="ARBA00022691"/>
    </source>
</evidence>
<sequence length="193" mass="21449">MSQRERWNARYANAERPTVDQACEVLRRNRALLPSAGTALDLASGVGANALLLAEHGLRVSAWDISEVALDLLQQTTAAQSLRLETLTRNVEQQPPEPVTFDVIVVSRFLHRPTLPALATALKPGGLLFYQTFNRAKPEGGPSNPDFLLERGELLRVFSNLRLCFYQEYEQVGNTGQGNRFETLYVGQSPDKP</sequence>
<keyword evidence="2" id="KW-0808">Transferase</keyword>
<name>A0A7W4W712_9GAMM</name>
<dbReference type="PANTHER" id="PTHR43464:SF19">
    <property type="entry name" value="UBIQUINONE BIOSYNTHESIS O-METHYLTRANSFERASE, MITOCHONDRIAL"/>
    <property type="match status" value="1"/>
</dbReference>
<evidence type="ECO:0000313" key="5">
    <source>
        <dbReference type="EMBL" id="MBB3048636.1"/>
    </source>
</evidence>
<proteinExistence type="predicted"/>
<dbReference type="GO" id="GO:0008168">
    <property type="term" value="F:methyltransferase activity"/>
    <property type="evidence" value="ECO:0007669"/>
    <property type="project" value="UniProtKB-KW"/>
</dbReference>
<dbReference type="Gene3D" id="3.40.50.150">
    <property type="entry name" value="Vaccinia Virus protein VP39"/>
    <property type="match status" value="1"/>
</dbReference>
<dbReference type="AlphaFoldDB" id="A0A7W4W712"/>
<comment type="caution">
    <text evidence="5">The sequence shown here is derived from an EMBL/GenBank/DDBJ whole genome shotgun (WGS) entry which is preliminary data.</text>
</comment>
<dbReference type="PANTHER" id="PTHR43464">
    <property type="entry name" value="METHYLTRANSFERASE"/>
    <property type="match status" value="1"/>
</dbReference>
<protein>
    <submittedName>
        <fullName evidence="5">2-polyprenyl-3-methyl-5-hydroxy-6-metoxy-1, 4-benzoquinol methylase</fullName>
    </submittedName>
</protein>
<dbReference type="Proteomes" id="UP000537130">
    <property type="component" value="Unassembled WGS sequence"/>
</dbReference>
<reference evidence="5 6" key="1">
    <citation type="submission" date="2020-08" db="EMBL/GenBank/DDBJ databases">
        <title>Genomic Encyclopedia of Type Strains, Phase III (KMG-III): the genomes of soil and plant-associated and newly described type strains.</title>
        <authorList>
            <person name="Whitman W."/>
        </authorList>
    </citation>
    <scope>NUCLEOTIDE SEQUENCE [LARGE SCALE GENOMIC DNA]</scope>
    <source>
        <strain evidence="5 6">CECT 8654</strain>
    </source>
</reference>
<feature type="domain" description="Methyltransferase" evidence="4">
    <location>
        <begin position="40"/>
        <end position="126"/>
    </location>
</feature>
<dbReference type="CDD" id="cd02440">
    <property type="entry name" value="AdoMet_MTases"/>
    <property type="match status" value="1"/>
</dbReference>
<accession>A0A7W4W712</accession>
<dbReference type="GO" id="GO:0032259">
    <property type="term" value="P:methylation"/>
    <property type="evidence" value="ECO:0007669"/>
    <property type="project" value="UniProtKB-KW"/>
</dbReference>
<dbReference type="InterPro" id="IPR041698">
    <property type="entry name" value="Methyltransf_25"/>
</dbReference>
<evidence type="ECO:0000256" key="2">
    <source>
        <dbReference type="ARBA" id="ARBA00022679"/>
    </source>
</evidence>